<evidence type="ECO:0000256" key="3">
    <source>
        <dbReference type="ARBA" id="ARBA00023163"/>
    </source>
</evidence>
<dbReference type="InterPro" id="IPR036388">
    <property type="entry name" value="WH-like_DNA-bd_sf"/>
</dbReference>
<comment type="caution">
    <text evidence="5">The sequence shown here is derived from an EMBL/GenBank/DDBJ whole genome shotgun (WGS) entry which is preliminary data.</text>
</comment>
<protein>
    <submittedName>
        <fullName evidence="5">HxlR family transcriptional regulator</fullName>
    </submittedName>
</protein>
<dbReference type="InterPro" id="IPR002577">
    <property type="entry name" value="HTH_HxlR"/>
</dbReference>
<dbReference type="Proteomes" id="UP000246005">
    <property type="component" value="Unassembled WGS sequence"/>
</dbReference>
<dbReference type="AlphaFoldDB" id="A0A316I2A6"/>
<sequence>MHGSGSDGAGVDKLLLEADAALLHAKRAGRNTIRIASPALDTGPNDLNEYDSDAGSLRHDYVPHQRSTPCTACRAVVPAREPTYWFGLYRLLQLFKGEWVPAILAALAGGPRHFSEILATIHDTAIGQPDSDRWLHDSILTRTLRSMEEKELVVRHELLAQFPKSTVYELTPLAAELLASLAPAVQWGSTREGDRPGFRCADQTLLRSVG</sequence>
<proteinExistence type="predicted"/>
<evidence type="ECO:0000313" key="6">
    <source>
        <dbReference type="Proteomes" id="UP000246005"/>
    </source>
</evidence>
<evidence type="ECO:0000256" key="1">
    <source>
        <dbReference type="ARBA" id="ARBA00023015"/>
    </source>
</evidence>
<keyword evidence="2" id="KW-0238">DNA-binding</keyword>
<dbReference type="Gene3D" id="1.10.10.10">
    <property type="entry name" value="Winged helix-like DNA-binding domain superfamily/Winged helix DNA-binding domain"/>
    <property type="match status" value="1"/>
</dbReference>
<evidence type="ECO:0000259" key="4">
    <source>
        <dbReference type="PROSITE" id="PS51118"/>
    </source>
</evidence>
<reference evidence="5 6" key="1">
    <citation type="submission" date="2018-05" db="EMBL/GenBank/DDBJ databases">
        <title>Genomic Encyclopedia of Type Strains, Phase IV (KMG-IV): sequencing the most valuable type-strain genomes for metagenomic binning, comparative biology and taxonomic classification.</title>
        <authorList>
            <person name="Goeker M."/>
        </authorList>
    </citation>
    <scope>NUCLEOTIDE SEQUENCE [LARGE SCALE GENOMIC DNA]</scope>
    <source>
        <strain evidence="5 6">DSM 45480</strain>
    </source>
</reference>
<dbReference type="InterPro" id="IPR036390">
    <property type="entry name" value="WH_DNA-bd_sf"/>
</dbReference>
<evidence type="ECO:0000256" key="2">
    <source>
        <dbReference type="ARBA" id="ARBA00023125"/>
    </source>
</evidence>
<dbReference type="PANTHER" id="PTHR33204:SF37">
    <property type="entry name" value="HTH-TYPE TRANSCRIPTIONAL REGULATOR YODB"/>
    <property type="match status" value="1"/>
</dbReference>
<keyword evidence="1" id="KW-0805">Transcription regulation</keyword>
<accession>A0A316I2A6</accession>
<dbReference type="SUPFAM" id="SSF46785">
    <property type="entry name" value="Winged helix' DNA-binding domain"/>
    <property type="match status" value="1"/>
</dbReference>
<feature type="domain" description="HTH hxlR-type" evidence="4">
    <location>
        <begin position="81"/>
        <end position="196"/>
    </location>
</feature>
<gene>
    <name evidence="5" type="ORF">C8D88_108140</name>
</gene>
<organism evidence="5 6">
    <name type="scientific">Lentzea atacamensis</name>
    <dbReference type="NCBI Taxonomy" id="531938"/>
    <lineage>
        <taxon>Bacteria</taxon>
        <taxon>Bacillati</taxon>
        <taxon>Actinomycetota</taxon>
        <taxon>Actinomycetes</taxon>
        <taxon>Pseudonocardiales</taxon>
        <taxon>Pseudonocardiaceae</taxon>
        <taxon>Lentzea</taxon>
    </lineage>
</organism>
<dbReference type="Pfam" id="PF01638">
    <property type="entry name" value="HxlR"/>
    <property type="match status" value="1"/>
</dbReference>
<name>A0A316I2A6_9PSEU</name>
<dbReference type="PROSITE" id="PS51118">
    <property type="entry name" value="HTH_HXLR"/>
    <property type="match status" value="1"/>
</dbReference>
<dbReference type="GO" id="GO:0003677">
    <property type="term" value="F:DNA binding"/>
    <property type="evidence" value="ECO:0007669"/>
    <property type="project" value="UniProtKB-KW"/>
</dbReference>
<keyword evidence="3" id="KW-0804">Transcription</keyword>
<dbReference type="EMBL" id="QGHB01000008">
    <property type="protein sequence ID" value="PWK84525.1"/>
    <property type="molecule type" value="Genomic_DNA"/>
</dbReference>
<evidence type="ECO:0000313" key="5">
    <source>
        <dbReference type="EMBL" id="PWK84525.1"/>
    </source>
</evidence>
<dbReference type="PANTHER" id="PTHR33204">
    <property type="entry name" value="TRANSCRIPTIONAL REGULATOR, MARR FAMILY"/>
    <property type="match status" value="1"/>
</dbReference>